<keyword evidence="3 6" id="KW-0812">Transmembrane</keyword>
<feature type="transmembrane region" description="Helical" evidence="6">
    <location>
        <begin position="338"/>
        <end position="361"/>
    </location>
</feature>
<proteinExistence type="predicted"/>
<comment type="caution">
    <text evidence="8">The sequence shown here is derived from an EMBL/GenBank/DDBJ whole genome shotgun (WGS) entry which is preliminary data.</text>
</comment>
<keyword evidence="5 6" id="KW-0472">Membrane</keyword>
<protein>
    <submittedName>
        <fullName evidence="8">ABC transporter permease</fullName>
    </submittedName>
</protein>
<gene>
    <name evidence="8" type="ORF">FYJ35_03400</name>
</gene>
<feature type="transmembrane region" description="Helical" evidence="6">
    <location>
        <begin position="416"/>
        <end position="436"/>
    </location>
</feature>
<evidence type="ECO:0000313" key="9">
    <source>
        <dbReference type="Proteomes" id="UP000481852"/>
    </source>
</evidence>
<keyword evidence="9" id="KW-1185">Reference proteome</keyword>
<feature type="transmembrane region" description="Helical" evidence="6">
    <location>
        <begin position="743"/>
        <end position="764"/>
    </location>
</feature>
<accession>A0A6L5X391</accession>
<feature type="domain" description="ABC3 transporter permease C-terminal" evidence="7">
    <location>
        <begin position="656"/>
        <end position="771"/>
    </location>
</feature>
<evidence type="ECO:0000313" key="8">
    <source>
        <dbReference type="EMBL" id="MSS14095.1"/>
    </source>
</evidence>
<feature type="transmembrane region" description="Helical" evidence="6">
    <location>
        <begin position="649"/>
        <end position="671"/>
    </location>
</feature>
<sequence length="781" mass="85658">MQRTCDDYLSRQKLYDIRILSSNFLLSSDVRAFSDIEGVATAEGGTGTDAMVEVASMQGAGSEADPESRTSSGAAQRYALRIQSLQNTVNLPSLTAGRMPKTASECLADRRLFSFSDIGKKLTVDTTKSDQAAGFLDTKTFTIVGLCDSPLWLSTSRGSTTIGAGKLDGFLFVPKRAFLSIAFTEIDLTLDPEIPHTGEAYETRVEKVRDRVTSLAENRSLHIYVLTREDHSSLISFKNDISIVSGIADLFPLFFALIAMLVCVTTMTRMVEEERTQIGTLKALGFSTAEISAKYLLYAGSAAFLGWAVGYFAGTLLIPKVFWLALSSVYGFARIEYIFSLPIAGLTGAVSITGILLCTWLSVRSELSIRPAELIRPGVSKSGKRIWLEHVTPLWKRLSFLHKITLRNMLRYKQRLFMMLVGISCCAALVLTGFGVKDSLIGITDLQYKTIQRYQIEASVQPSKTESVTARLSRTAAGSSVCPCSLARVSVKAHKSAMTAVKLYSTDQPKSFLSFWTLKTAGQVCRFPLPGEVLVCTRVAQKLALSAGDSLIIKNTAHQEITATVSGIFDNYIDNALILNADTLKKQTEEWKPDTLLIRAPDAQMTAKDASSETAAASLAQQIAGIPGIRQVSLLSVSKETSDKALSCVYYIVLLLILFSGALELIVIYNLTSINLAERSREIATVEVLGFYPKETDSYVLRENLILSLAASFIGLPLGMLFHRAVMSRILVDNMVFLTRIRPVSYVLAVLITNLFAYMVNLLMRKRIRAIPMAESLKAVE</sequence>
<organism evidence="8 9">
    <name type="scientific">Porcincola intestinalis</name>
    <dbReference type="NCBI Taxonomy" id="2606632"/>
    <lineage>
        <taxon>Bacteria</taxon>
        <taxon>Bacillati</taxon>
        <taxon>Bacillota</taxon>
        <taxon>Clostridia</taxon>
        <taxon>Lachnospirales</taxon>
        <taxon>Lachnospiraceae</taxon>
        <taxon>Porcincola</taxon>
    </lineage>
</organism>
<dbReference type="InterPro" id="IPR038766">
    <property type="entry name" value="Membrane_comp_ABC_pdt"/>
</dbReference>
<dbReference type="PANTHER" id="PTHR30287:SF1">
    <property type="entry name" value="INNER MEMBRANE PROTEIN"/>
    <property type="match status" value="1"/>
</dbReference>
<dbReference type="GO" id="GO:0005886">
    <property type="term" value="C:plasma membrane"/>
    <property type="evidence" value="ECO:0007669"/>
    <property type="project" value="UniProtKB-SubCell"/>
</dbReference>
<feature type="transmembrane region" description="Helical" evidence="6">
    <location>
        <begin position="704"/>
        <end position="723"/>
    </location>
</feature>
<comment type="subcellular location">
    <subcellularLocation>
        <location evidence="1">Cell membrane</location>
        <topology evidence="1">Multi-pass membrane protein</topology>
    </subcellularLocation>
</comment>
<feature type="domain" description="ABC3 transporter permease C-terminal" evidence="7">
    <location>
        <begin position="251"/>
        <end position="363"/>
    </location>
</feature>
<evidence type="ECO:0000256" key="3">
    <source>
        <dbReference type="ARBA" id="ARBA00022692"/>
    </source>
</evidence>
<feature type="transmembrane region" description="Helical" evidence="6">
    <location>
        <begin position="243"/>
        <end position="265"/>
    </location>
</feature>
<dbReference type="Proteomes" id="UP000481852">
    <property type="component" value="Unassembled WGS sequence"/>
</dbReference>
<reference evidence="8 9" key="1">
    <citation type="submission" date="2019-08" db="EMBL/GenBank/DDBJ databases">
        <title>In-depth cultivation of the pig gut microbiome towards novel bacterial diversity and tailored functional studies.</title>
        <authorList>
            <person name="Wylensek D."/>
            <person name="Hitch T.C.A."/>
            <person name="Clavel T."/>
        </authorList>
    </citation>
    <scope>NUCLEOTIDE SEQUENCE [LARGE SCALE GENOMIC DNA]</scope>
    <source>
        <strain evidence="8 9">Oil+RF-744-WCA-WT-11</strain>
    </source>
</reference>
<evidence type="ECO:0000256" key="4">
    <source>
        <dbReference type="ARBA" id="ARBA00022989"/>
    </source>
</evidence>
<feature type="transmembrane region" description="Helical" evidence="6">
    <location>
        <begin position="295"/>
        <end position="318"/>
    </location>
</feature>
<evidence type="ECO:0000259" key="7">
    <source>
        <dbReference type="Pfam" id="PF02687"/>
    </source>
</evidence>
<keyword evidence="2" id="KW-1003">Cell membrane</keyword>
<dbReference type="RefSeq" id="WP_154523157.1">
    <property type="nucleotide sequence ID" value="NZ_VULZ01000002.1"/>
</dbReference>
<evidence type="ECO:0000256" key="1">
    <source>
        <dbReference type="ARBA" id="ARBA00004651"/>
    </source>
</evidence>
<name>A0A6L5X391_9FIRM</name>
<dbReference type="EMBL" id="VULZ01000002">
    <property type="protein sequence ID" value="MSS14095.1"/>
    <property type="molecule type" value="Genomic_DNA"/>
</dbReference>
<dbReference type="InterPro" id="IPR003838">
    <property type="entry name" value="ABC3_permease_C"/>
</dbReference>
<evidence type="ECO:0000256" key="5">
    <source>
        <dbReference type="ARBA" id="ARBA00023136"/>
    </source>
</evidence>
<evidence type="ECO:0000256" key="2">
    <source>
        <dbReference type="ARBA" id="ARBA00022475"/>
    </source>
</evidence>
<dbReference type="AlphaFoldDB" id="A0A6L5X391"/>
<dbReference type="PANTHER" id="PTHR30287">
    <property type="entry name" value="MEMBRANE COMPONENT OF PREDICTED ABC SUPERFAMILY METABOLITE UPTAKE TRANSPORTER"/>
    <property type="match status" value="1"/>
</dbReference>
<keyword evidence="4 6" id="KW-1133">Transmembrane helix</keyword>
<dbReference type="Pfam" id="PF02687">
    <property type="entry name" value="FtsX"/>
    <property type="match status" value="2"/>
</dbReference>
<evidence type="ECO:0000256" key="6">
    <source>
        <dbReference type="SAM" id="Phobius"/>
    </source>
</evidence>